<dbReference type="InterPro" id="IPR052768">
    <property type="entry name" value="RBM25"/>
</dbReference>
<dbReference type="InterPro" id="IPR035979">
    <property type="entry name" value="RBD_domain_sf"/>
</dbReference>
<proteinExistence type="predicted"/>
<dbReference type="GO" id="GO:0000381">
    <property type="term" value="P:regulation of alternative mRNA splicing, via spliceosome"/>
    <property type="evidence" value="ECO:0007669"/>
    <property type="project" value="TreeGrafter"/>
</dbReference>
<feature type="compositionally biased region" description="Polar residues" evidence="3">
    <location>
        <begin position="522"/>
        <end position="538"/>
    </location>
</feature>
<dbReference type="SUPFAM" id="SSF101233">
    <property type="entry name" value="PWI domain"/>
    <property type="match status" value="1"/>
</dbReference>
<dbReference type="SMART" id="SM00311">
    <property type="entry name" value="PWI"/>
    <property type="match status" value="1"/>
</dbReference>
<dbReference type="SUPFAM" id="SSF54928">
    <property type="entry name" value="RNA-binding domain, RBD"/>
    <property type="match status" value="1"/>
</dbReference>
<dbReference type="PROSITE" id="PS51025">
    <property type="entry name" value="PWI"/>
    <property type="match status" value="1"/>
</dbReference>
<feature type="compositionally biased region" description="Basic and acidic residues" evidence="3">
    <location>
        <begin position="387"/>
        <end position="449"/>
    </location>
</feature>
<keyword evidence="1" id="KW-0507">mRNA processing</keyword>
<feature type="compositionally biased region" description="Basic residues" evidence="3">
    <location>
        <begin position="280"/>
        <end position="291"/>
    </location>
</feature>
<dbReference type="Gene3D" id="3.30.70.330">
    <property type="match status" value="1"/>
</dbReference>
<feature type="domain" description="PWI" evidence="5">
    <location>
        <begin position="614"/>
        <end position="711"/>
    </location>
</feature>
<evidence type="ECO:0000256" key="3">
    <source>
        <dbReference type="SAM" id="MobiDB-lite"/>
    </source>
</evidence>
<dbReference type="EMBL" id="CATQJL010000001">
    <property type="protein sequence ID" value="CAJ0591041.1"/>
    <property type="molecule type" value="Genomic_DNA"/>
</dbReference>
<dbReference type="PANTHER" id="PTHR18806:SF4">
    <property type="entry name" value="RNA-BINDING PROTEIN 25"/>
    <property type="match status" value="1"/>
</dbReference>
<dbReference type="PANTHER" id="PTHR18806">
    <property type="entry name" value="RBM25 PROTEIN"/>
    <property type="match status" value="1"/>
</dbReference>
<feature type="compositionally biased region" description="Low complexity" evidence="3">
    <location>
        <begin position="260"/>
        <end position="274"/>
    </location>
</feature>
<comment type="caution">
    <text evidence="6">The sequence shown here is derived from an EMBL/GenBank/DDBJ whole genome shotgun (WGS) entry which is preliminary data.</text>
</comment>
<evidence type="ECO:0000313" key="6">
    <source>
        <dbReference type="EMBL" id="CAJ0591041.1"/>
    </source>
</evidence>
<protein>
    <recommendedName>
        <fullName evidence="8">RNA-binding protein 25</fullName>
    </recommendedName>
</protein>
<reference evidence="6" key="1">
    <citation type="submission" date="2023-07" db="EMBL/GenBank/DDBJ databases">
        <authorList>
            <consortium name="CYATHOMIX"/>
        </authorList>
    </citation>
    <scope>NUCLEOTIDE SEQUENCE</scope>
    <source>
        <strain evidence="6">N/A</strain>
    </source>
</reference>
<dbReference type="PROSITE" id="PS50102">
    <property type="entry name" value="RRM"/>
    <property type="match status" value="1"/>
</dbReference>
<evidence type="ECO:0008006" key="8">
    <source>
        <dbReference type="Google" id="ProtNLM"/>
    </source>
</evidence>
<evidence type="ECO:0000259" key="5">
    <source>
        <dbReference type="PROSITE" id="PS51025"/>
    </source>
</evidence>
<organism evidence="6 7">
    <name type="scientific">Cylicocyclus nassatus</name>
    <name type="common">Nematode worm</name>
    <dbReference type="NCBI Taxonomy" id="53992"/>
    <lineage>
        <taxon>Eukaryota</taxon>
        <taxon>Metazoa</taxon>
        <taxon>Ecdysozoa</taxon>
        <taxon>Nematoda</taxon>
        <taxon>Chromadorea</taxon>
        <taxon>Rhabditida</taxon>
        <taxon>Rhabditina</taxon>
        <taxon>Rhabditomorpha</taxon>
        <taxon>Strongyloidea</taxon>
        <taxon>Strongylidae</taxon>
        <taxon>Cylicocyclus</taxon>
    </lineage>
</organism>
<evidence type="ECO:0000256" key="2">
    <source>
        <dbReference type="PROSITE-ProRule" id="PRU00176"/>
    </source>
</evidence>
<feature type="compositionally biased region" description="Basic and acidic residues" evidence="3">
    <location>
        <begin position="482"/>
        <end position="504"/>
    </location>
</feature>
<dbReference type="Pfam" id="PF01480">
    <property type="entry name" value="PWI"/>
    <property type="match status" value="1"/>
</dbReference>
<dbReference type="InterPro" id="IPR002483">
    <property type="entry name" value="PWI_dom"/>
</dbReference>
<dbReference type="GO" id="GO:0005681">
    <property type="term" value="C:spliceosomal complex"/>
    <property type="evidence" value="ECO:0007669"/>
    <property type="project" value="TreeGrafter"/>
</dbReference>
<keyword evidence="7" id="KW-1185">Reference proteome</keyword>
<dbReference type="Proteomes" id="UP001176961">
    <property type="component" value="Unassembled WGS sequence"/>
</dbReference>
<feature type="domain" description="RRM" evidence="4">
    <location>
        <begin position="45"/>
        <end position="122"/>
    </location>
</feature>
<dbReference type="FunFam" id="1.20.1390.10:FF:000004">
    <property type="entry name" value="RNA-binding motif protein 25"/>
    <property type="match status" value="1"/>
</dbReference>
<feature type="compositionally biased region" description="Basic and acidic residues" evidence="3">
    <location>
        <begin position="292"/>
        <end position="321"/>
    </location>
</feature>
<sequence length="712" mass="82993">MAFPPRFPMPPFGFPPQPQIFFNPIGRGYIPPQIQIAPVKQKPVTTVFVGNISEKCSNDFMQQMLQECGTVTTWKRIQGSNGKFQAFGFCDFEEPLGTLRALRVLNDFQIGDKKLVVKAEPKVREELRSWAIQHRKDIGKPELQLKEDELPADEDDLRKDEEVRLKILNWIDTDHPQLVTLAEDGELSEKEGKDAKKEKEKKKEEKKREETAESKKEAERERRHRSRHRSRSESRSHSRNDRRSSRRSKSPKHKRRRRSASYSGSSESSSSSESSESRSRSRSRTPKRKRERERSLSRSSEDSEEARERRNLKKQIKEKEQAYVARLTKWEARERQKAKQYEREERREKDRRRDILKEAKKLKHFLEDYDDEKDDPKYYKSSSLFQRKRDFEREREADSKDRLREQQEIEELRKQILAENKDIKDVDEEARRRHLEKEEEAMRRLREDSGSPNPHQPLGQRDGDGDSSSSSDESEEDEEEGKSDVDGKSVADDDRDDADTKTPKSDAPAPTTSHEDRWKSVDVTSQSTPLSIASPTITMKGATSSTSLHTLPRPELSAKLNGVFGVDDDEEEGVARKHMRPFEITQEDRMETLTTDEKKRMVKDLINNIPTTKDELFAHTIDWRFVDRSLIEQRVRPWVAKKILEFLGEEESALVDFVCEKVATKTPPDRILSDIAMILDEDAEVFVVKMWRLLIYESEAKKLGLVVPRSNQ</sequence>
<dbReference type="InterPro" id="IPR034268">
    <property type="entry name" value="RBM25_RRM"/>
</dbReference>
<feature type="compositionally biased region" description="Acidic residues" evidence="3">
    <location>
        <begin position="472"/>
        <end position="481"/>
    </location>
</feature>
<name>A0AA36DNQ4_CYLNA</name>
<dbReference type="AlphaFoldDB" id="A0AA36DNQ4"/>
<dbReference type="InterPro" id="IPR036483">
    <property type="entry name" value="PWI_dom_sf"/>
</dbReference>
<accession>A0AA36DNQ4</accession>
<feature type="compositionally biased region" description="Basic and acidic residues" evidence="3">
    <location>
        <begin position="187"/>
        <end position="221"/>
    </location>
</feature>
<evidence type="ECO:0000259" key="4">
    <source>
        <dbReference type="PROSITE" id="PS50102"/>
    </source>
</evidence>
<feature type="region of interest" description="Disordered" evidence="3">
    <location>
        <begin position="181"/>
        <end position="538"/>
    </location>
</feature>
<feature type="compositionally biased region" description="Basic and acidic residues" evidence="3">
    <location>
        <begin position="231"/>
        <end position="243"/>
    </location>
</feature>
<gene>
    <name evidence="6" type="ORF">CYNAS_LOCUS3024</name>
</gene>
<feature type="compositionally biased region" description="Basic residues" evidence="3">
    <location>
        <begin position="244"/>
        <end position="259"/>
    </location>
</feature>
<dbReference type="Gene3D" id="1.20.1390.10">
    <property type="entry name" value="PWI domain"/>
    <property type="match status" value="1"/>
</dbReference>
<dbReference type="InterPro" id="IPR012677">
    <property type="entry name" value="Nucleotide-bd_a/b_plait_sf"/>
</dbReference>
<dbReference type="SMART" id="SM00360">
    <property type="entry name" value="RRM"/>
    <property type="match status" value="1"/>
</dbReference>
<evidence type="ECO:0000256" key="1">
    <source>
        <dbReference type="ARBA" id="ARBA00022664"/>
    </source>
</evidence>
<feature type="compositionally biased region" description="Basic and acidic residues" evidence="3">
    <location>
        <begin position="328"/>
        <end position="367"/>
    </location>
</feature>
<dbReference type="GO" id="GO:0006397">
    <property type="term" value="P:mRNA processing"/>
    <property type="evidence" value="ECO:0007669"/>
    <property type="project" value="UniProtKB-KW"/>
</dbReference>
<keyword evidence="2" id="KW-0694">RNA-binding</keyword>
<dbReference type="CDD" id="cd12446">
    <property type="entry name" value="RRM_RBM25"/>
    <property type="match status" value="1"/>
</dbReference>
<dbReference type="InterPro" id="IPR000504">
    <property type="entry name" value="RRM_dom"/>
</dbReference>
<dbReference type="GO" id="GO:0003729">
    <property type="term" value="F:mRNA binding"/>
    <property type="evidence" value="ECO:0007669"/>
    <property type="project" value="TreeGrafter"/>
</dbReference>
<evidence type="ECO:0000313" key="7">
    <source>
        <dbReference type="Proteomes" id="UP001176961"/>
    </source>
</evidence>
<dbReference type="Pfam" id="PF00076">
    <property type="entry name" value="RRM_1"/>
    <property type="match status" value="1"/>
</dbReference>